<sequence>MKSFYLIVLGCFVFNSCIEDENILIDTPIHSERITSSLKDNIKDSIPSKNDPPRDKDPYMRTIDEDENGN</sequence>
<feature type="compositionally biased region" description="Basic and acidic residues" evidence="1">
    <location>
        <begin position="51"/>
        <end position="63"/>
    </location>
</feature>
<evidence type="ECO:0000313" key="3">
    <source>
        <dbReference type="Proteomes" id="UP000254737"/>
    </source>
</evidence>
<name>A0A376GCW0_9FLAO</name>
<feature type="region of interest" description="Disordered" evidence="1">
    <location>
        <begin position="40"/>
        <end position="70"/>
    </location>
</feature>
<organism evidence="2 3">
    <name type="scientific">Empedobacter falsenii</name>
    <dbReference type="NCBI Taxonomy" id="343874"/>
    <lineage>
        <taxon>Bacteria</taxon>
        <taxon>Pseudomonadati</taxon>
        <taxon>Bacteroidota</taxon>
        <taxon>Flavobacteriia</taxon>
        <taxon>Flavobacteriales</taxon>
        <taxon>Weeksellaceae</taxon>
        <taxon>Empedobacter</taxon>
    </lineage>
</organism>
<evidence type="ECO:0000256" key="1">
    <source>
        <dbReference type="SAM" id="MobiDB-lite"/>
    </source>
</evidence>
<dbReference type="Proteomes" id="UP000254737">
    <property type="component" value="Unassembled WGS sequence"/>
</dbReference>
<protein>
    <submittedName>
        <fullName evidence="2">Uncharacterized protein</fullName>
    </submittedName>
</protein>
<accession>A0A376GCW0</accession>
<dbReference type="AlphaFoldDB" id="A0A376GCW0"/>
<reference evidence="2 3" key="1">
    <citation type="submission" date="2018-06" db="EMBL/GenBank/DDBJ databases">
        <authorList>
            <consortium name="Pathogen Informatics"/>
            <person name="Doyle S."/>
        </authorList>
    </citation>
    <scope>NUCLEOTIDE SEQUENCE [LARGE SCALE GENOMIC DNA]</scope>
    <source>
        <strain evidence="2 3">NCTC13456</strain>
    </source>
</reference>
<proteinExistence type="predicted"/>
<evidence type="ECO:0000313" key="2">
    <source>
        <dbReference type="EMBL" id="STD58625.1"/>
    </source>
</evidence>
<dbReference type="EMBL" id="UFXS01000001">
    <property type="protein sequence ID" value="STD58625.1"/>
    <property type="molecule type" value="Genomic_DNA"/>
</dbReference>
<dbReference type="RefSeq" id="WP_115000530.1">
    <property type="nucleotide sequence ID" value="NZ_UFXS01000001.1"/>
</dbReference>
<gene>
    <name evidence="2" type="ORF">NCTC13456_02249</name>
</gene>